<dbReference type="InterPro" id="IPR045424">
    <property type="entry name" value="DUF6509"/>
</dbReference>
<proteinExistence type="predicted"/>
<reference evidence="1" key="1">
    <citation type="submission" date="2020-09" db="EMBL/GenBank/DDBJ databases">
        <title>A novel bacterium of genus Bacillus, isolated from South China Sea.</title>
        <authorList>
            <person name="Huang H."/>
            <person name="Mo K."/>
            <person name="Hu Y."/>
        </authorList>
    </citation>
    <scope>NUCLEOTIDE SEQUENCE</scope>
    <source>
        <strain evidence="1">IB182487</strain>
    </source>
</reference>
<accession>A0A926NLJ5</accession>
<name>A0A926NLJ5_9BACI</name>
<comment type="caution">
    <text evidence="1">The sequence shown here is derived from an EMBL/GenBank/DDBJ whole genome shotgun (WGS) entry which is preliminary data.</text>
</comment>
<dbReference type="EMBL" id="JACXAI010000039">
    <property type="protein sequence ID" value="MBD1382920.1"/>
    <property type="molecule type" value="Genomic_DNA"/>
</dbReference>
<gene>
    <name evidence="1" type="ORF">IC621_22210</name>
</gene>
<keyword evidence="2" id="KW-1185">Reference proteome</keyword>
<evidence type="ECO:0000313" key="2">
    <source>
        <dbReference type="Proteomes" id="UP000626844"/>
    </source>
</evidence>
<protein>
    <submittedName>
        <fullName evidence="1">Pullulanase</fullName>
    </submittedName>
</protein>
<organism evidence="1 2">
    <name type="scientific">Metabacillus arenae</name>
    <dbReference type="NCBI Taxonomy" id="2771434"/>
    <lineage>
        <taxon>Bacteria</taxon>
        <taxon>Bacillati</taxon>
        <taxon>Bacillota</taxon>
        <taxon>Bacilli</taxon>
        <taxon>Bacillales</taxon>
        <taxon>Bacillaceae</taxon>
        <taxon>Metabacillus</taxon>
    </lineage>
</organism>
<sequence>MLITGHTVEKLEDPTGILTGERYEYILKIEVPEEDELFSENGLYLKSIFVLDENGSRIAQYQFFEEKTDRYIDLSLEEDEEALIIDYCKQHIKN</sequence>
<dbReference type="RefSeq" id="WP_191161572.1">
    <property type="nucleotide sequence ID" value="NZ_JACXAI010000039.1"/>
</dbReference>
<dbReference type="Pfam" id="PF20119">
    <property type="entry name" value="DUF6509"/>
    <property type="match status" value="1"/>
</dbReference>
<evidence type="ECO:0000313" key="1">
    <source>
        <dbReference type="EMBL" id="MBD1382920.1"/>
    </source>
</evidence>
<dbReference type="AlphaFoldDB" id="A0A926NLJ5"/>
<dbReference type="Proteomes" id="UP000626844">
    <property type="component" value="Unassembled WGS sequence"/>
</dbReference>